<comment type="caution">
    <text evidence="2">The sequence shown here is derived from an EMBL/GenBank/DDBJ whole genome shotgun (WGS) entry which is preliminary data.</text>
</comment>
<accession>A0A9D2S7C3</accession>
<name>A0A9D2S7C3_9FIRM</name>
<feature type="region of interest" description="Disordered" evidence="1">
    <location>
        <begin position="104"/>
        <end position="188"/>
    </location>
</feature>
<feature type="region of interest" description="Disordered" evidence="1">
    <location>
        <begin position="1"/>
        <end position="24"/>
    </location>
</feature>
<dbReference type="Proteomes" id="UP000824211">
    <property type="component" value="Unassembled WGS sequence"/>
</dbReference>
<evidence type="ECO:0000313" key="2">
    <source>
        <dbReference type="EMBL" id="HJB59698.1"/>
    </source>
</evidence>
<feature type="non-terminal residue" evidence="2">
    <location>
        <position position="188"/>
    </location>
</feature>
<reference evidence="2" key="1">
    <citation type="journal article" date="2021" name="PeerJ">
        <title>Extensive microbial diversity within the chicken gut microbiome revealed by metagenomics and culture.</title>
        <authorList>
            <person name="Gilroy R."/>
            <person name="Ravi A."/>
            <person name="Getino M."/>
            <person name="Pursley I."/>
            <person name="Horton D.L."/>
            <person name="Alikhan N.F."/>
            <person name="Baker D."/>
            <person name="Gharbi K."/>
            <person name="Hall N."/>
            <person name="Watson M."/>
            <person name="Adriaenssens E.M."/>
            <person name="Foster-Nyarko E."/>
            <person name="Jarju S."/>
            <person name="Secka A."/>
            <person name="Antonio M."/>
            <person name="Oren A."/>
            <person name="Chaudhuri R.R."/>
            <person name="La Ragione R."/>
            <person name="Hildebrand F."/>
            <person name="Pallen M.J."/>
        </authorList>
    </citation>
    <scope>NUCLEOTIDE SEQUENCE</scope>
    <source>
        <strain evidence="2">ChiHjej9B8-13557</strain>
    </source>
</reference>
<proteinExistence type="predicted"/>
<evidence type="ECO:0000313" key="3">
    <source>
        <dbReference type="Proteomes" id="UP000824211"/>
    </source>
</evidence>
<gene>
    <name evidence="2" type="ORF">H9771_08630</name>
</gene>
<reference evidence="2" key="2">
    <citation type="submission" date="2021-04" db="EMBL/GenBank/DDBJ databases">
        <authorList>
            <person name="Gilroy R."/>
        </authorList>
    </citation>
    <scope>NUCLEOTIDE SEQUENCE</scope>
    <source>
        <strain evidence="2">ChiHjej9B8-13557</strain>
    </source>
</reference>
<evidence type="ECO:0000256" key="1">
    <source>
        <dbReference type="SAM" id="MobiDB-lite"/>
    </source>
</evidence>
<feature type="compositionally biased region" description="Pro residues" evidence="1">
    <location>
        <begin position="178"/>
        <end position="188"/>
    </location>
</feature>
<feature type="compositionally biased region" description="Pro residues" evidence="1">
    <location>
        <begin position="124"/>
        <end position="136"/>
    </location>
</feature>
<sequence>MPKDADRRDPTRPAAEQLEQEQREKFKTFFTTSVAQVPEEMIPRDESRPDRKHGLLARFFAKKEKEAGGAAPDGAGKVLFRAETPAPPTGEIVLDGAMAREKADENLALARPTLEELTLELEEPPAPPAQPAPAEQPAPAAEPVKKTEPPPQPAPAPKPEPAPQAAPQTVKEPEPAKKPAPQPPRKKQ</sequence>
<protein>
    <submittedName>
        <fullName evidence="2">Uncharacterized protein</fullName>
    </submittedName>
</protein>
<dbReference type="AlphaFoldDB" id="A0A9D2S7C3"/>
<feature type="compositionally biased region" description="Basic and acidic residues" evidence="1">
    <location>
        <begin position="1"/>
        <end position="11"/>
    </location>
</feature>
<organism evidence="2 3">
    <name type="scientific">Candidatus Faecalibacterium faecipullorum</name>
    <dbReference type="NCBI Taxonomy" id="2838578"/>
    <lineage>
        <taxon>Bacteria</taxon>
        <taxon>Bacillati</taxon>
        <taxon>Bacillota</taxon>
        <taxon>Clostridia</taxon>
        <taxon>Eubacteriales</taxon>
        <taxon>Oscillospiraceae</taxon>
        <taxon>Faecalibacterium</taxon>
    </lineage>
</organism>
<feature type="compositionally biased region" description="Low complexity" evidence="1">
    <location>
        <begin position="107"/>
        <end position="116"/>
    </location>
</feature>
<dbReference type="EMBL" id="DWXX01000158">
    <property type="protein sequence ID" value="HJB59698.1"/>
    <property type="molecule type" value="Genomic_DNA"/>
</dbReference>
<feature type="compositionally biased region" description="Pro residues" evidence="1">
    <location>
        <begin position="149"/>
        <end position="164"/>
    </location>
</feature>